<accession>A0A0K2TDM1</accession>
<dbReference type="AlphaFoldDB" id="A0A0K2TDM1"/>
<dbReference type="EMBL" id="HACA01006321">
    <property type="protein sequence ID" value="CDW23682.1"/>
    <property type="molecule type" value="Transcribed_RNA"/>
</dbReference>
<sequence>MNHSNSKISIVEYFVIGHTPHDNDMNPVIPQFPGNCPTCPGERVPFIHSNNDFPMRRKYFPLMISELKMSIVLIHNRIAQDPLGPILNRHKATDFMSICIVKDIFDGRAIKEAKTIIDIVLTICKKPIDKVSIVV</sequence>
<proteinExistence type="predicted"/>
<organism evidence="1">
    <name type="scientific">Lepeophtheirus salmonis</name>
    <name type="common">Salmon louse</name>
    <name type="synonym">Caligus salmonis</name>
    <dbReference type="NCBI Taxonomy" id="72036"/>
    <lineage>
        <taxon>Eukaryota</taxon>
        <taxon>Metazoa</taxon>
        <taxon>Ecdysozoa</taxon>
        <taxon>Arthropoda</taxon>
        <taxon>Crustacea</taxon>
        <taxon>Multicrustacea</taxon>
        <taxon>Hexanauplia</taxon>
        <taxon>Copepoda</taxon>
        <taxon>Siphonostomatoida</taxon>
        <taxon>Caligidae</taxon>
        <taxon>Lepeophtheirus</taxon>
    </lineage>
</organism>
<protein>
    <submittedName>
        <fullName evidence="1">Uncharacterized protein</fullName>
    </submittedName>
</protein>
<name>A0A0K2TDM1_LEPSM</name>
<evidence type="ECO:0000313" key="1">
    <source>
        <dbReference type="EMBL" id="CDW23682.1"/>
    </source>
</evidence>
<reference evidence="1" key="1">
    <citation type="submission" date="2014-05" db="EMBL/GenBank/DDBJ databases">
        <authorList>
            <person name="Chronopoulou M."/>
        </authorList>
    </citation>
    <scope>NUCLEOTIDE SEQUENCE</scope>
    <source>
        <tissue evidence="1">Whole organism</tissue>
    </source>
</reference>